<name>A0A8B8CGZ0_CRAVI</name>
<dbReference type="PANTHER" id="PTHR15092">
    <property type="entry name" value="POLY A -SPECIFIC RIBONUCLEASE/TARGET OF EGR1, MEMBER 1"/>
    <property type="match status" value="1"/>
</dbReference>
<evidence type="ECO:0000313" key="4">
    <source>
        <dbReference type="Proteomes" id="UP000694844"/>
    </source>
</evidence>
<dbReference type="InterPro" id="IPR012677">
    <property type="entry name" value="Nucleotide-bd_a/b_plait_sf"/>
</dbReference>
<feature type="domain" description="Poly(A)-specific ribonuclease RNA-binding" evidence="3">
    <location>
        <begin position="442"/>
        <end position="520"/>
    </location>
</feature>
<evidence type="ECO:0000313" key="5">
    <source>
        <dbReference type="RefSeq" id="XP_022315078.1"/>
    </source>
</evidence>
<dbReference type="Proteomes" id="UP000694844">
    <property type="component" value="Chromosome 2"/>
</dbReference>
<dbReference type="AlphaFoldDB" id="A0A8B8CGZ0"/>
<dbReference type="Gene3D" id="3.30.420.10">
    <property type="entry name" value="Ribonuclease H-like superfamily/Ribonuclease H"/>
    <property type="match status" value="2"/>
</dbReference>
<keyword evidence="4" id="KW-1185">Reference proteome</keyword>
<evidence type="ECO:0000256" key="2">
    <source>
        <dbReference type="SAM" id="MobiDB-lite"/>
    </source>
</evidence>
<dbReference type="SUPFAM" id="SSF82708">
    <property type="entry name" value="R3H domain"/>
    <property type="match status" value="1"/>
</dbReference>
<dbReference type="GO" id="GO:0000289">
    <property type="term" value="P:nuclear-transcribed mRNA poly(A) tail shortening"/>
    <property type="evidence" value="ECO:0007669"/>
    <property type="project" value="TreeGrafter"/>
</dbReference>
<dbReference type="InterPro" id="IPR035979">
    <property type="entry name" value="RBD_domain_sf"/>
</dbReference>
<dbReference type="InterPro" id="IPR014789">
    <property type="entry name" value="PolyA-riboNase_RNA-binding"/>
</dbReference>
<dbReference type="SUPFAM" id="SSF53098">
    <property type="entry name" value="Ribonuclease H-like"/>
    <property type="match status" value="1"/>
</dbReference>
<dbReference type="InterPro" id="IPR051181">
    <property type="entry name" value="CAF1_poly(A)_ribonucleases"/>
</dbReference>
<feature type="compositionally biased region" description="Basic and acidic residues" evidence="2">
    <location>
        <begin position="526"/>
        <end position="542"/>
    </location>
</feature>
<dbReference type="PANTHER" id="PTHR15092:SF44">
    <property type="entry name" value="POLY(A)-SPECIFIC RIBONUCLEASE PARN"/>
    <property type="match status" value="1"/>
</dbReference>
<dbReference type="GO" id="GO:0004535">
    <property type="term" value="F:poly(A)-specific ribonuclease activity"/>
    <property type="evidence" value="ECO:0007669"/>
    <property type="project" value="InterPro"/>
</dbReference>
<dbReference type="Gene3D" id="3.30.70.330">
    <property type="match status" value="1"/>
</dbReference>
<dbReference type="RefSeq" id="XP_022315078.1">
    <property type="nucleotide sequence ID" value="XM_022459370.1"/>
</dbReference>
<sequence>MEVTRKNFSSVLPEVEKAINEADFLSVDTEFSGLHASNSFHISPLDTPEERYHKLRKGSSDFLVFQVGLCTFCYDKENSTYEAKPFNFYVFPKPYSRAAPDCRFLCQSSSIDFLASQGFDFNKVFKEGIPYLTSTQESELRDFLEERHKQYTQFSSPAFVTPDSGAEAVTTKGPIEIPEEHKEFIEGICNSIQEFLDKEGEESLSLPSCNGFVRKLIYQTVRQRFQSRVHLGAKTNEKKQRLIVVTRIKSEDEMKKKELEKQSTELAELEDAVGFSKVIRLISQSGKLVVGHNMFMDLVHLLHRFCSKLPENYQEFKAMAKCVFPKILDTKLMANTTPCKELLPSSVLGDLLKHIYSPPFKKPEVVIPENFPRYDIDDSNLHEAAYDAYITGICFTGMSSFLGGLQKPPLSYVPPDAPVVKPFTNKLFLMRVADVPYLDLEGDDVLPSRDHVFHITFPKEWKASDLYQLFSPFGNINITWLDDISAYVSLYKRDQSSTVMSTLCKRDARYKILTYELFKNGFKDKESRKRSHAPESTEEEPKKKKPLNVDAPVFVSRSRSVTPPMPEENGNKAEEENMAADSTSEQQPNEQKMFEVPAW</sequence>
<dbReference type="CDD" id="cd02637">
    <property type="entry name" value="R3H_PARN"/>
    <property type="match status" value="1"/>
</dbReference>
<dbReference type="SUPFAM" id="SSF54928">
    <property type="entry name" value="RNA-binding domain, RBD"/>
    <property type="match status" value="1"/>
</dbReference>
<proteinExistence type="inferred from homology"/>
<gene>
    <name evidence="5" type="primary">LOC111119316</name>
</gene>
<dbReference type="InterPro" id="IPR034042">
    <property type="entry name" value="PARN_R3H"/>
</dbReference>
<comment type="similarity">
    <text evidence="1">Belongs to the CAF1 family.</text>
</comment>
<dbReference type="GO" id="GO:0046872">
    <property type="term" value="F:metal ion binding"/>
    <property type="evidence" value="ECO:0007669"/>
    <property type="project" value="InterPro"/>
</dbReference>
<dbReference type="GO" id="GO:0005634">
    <property type="term" value="C:nucleus"/>
    <property type="evidence" value="ECO:0007669"/>
    <property type="project" value="InterPro"/>
</dbReference>
<dbReference type="GO" id="GO:1990431">
    <property type="term" value="P:priRNA 3'-end processing"/>
    <property type="evidence" value="ECO:0007669"/>
    <property type="project" value="TreeGrafter"/>
</dbReference>
<protein>
    <submittedName>
        <fullName evidence="5">Poly(A)-specific ribonuclease PARN-like isoform X1</fullName>
    </submittedName>
</protein>
<reference evidence="5" key="1">
    <citation type="submission" date="2025-08" db="UniProtKB">
        <authorList>
            <consortium name="RefSeq"/>
        </authorList>
    </citation>
    <scope>IDENTIFICATION</scope>
    <source>
        <tissue evidence="5">Whole sample</tissue>
    </source>
</reference>
<feature type="compositionally biased region" description="Polar residues" evidence="2">
    <location>
        <begin position="580"/>
        <end position="590"/>
    </location>
</feature>
<dbReference type="Pfam" id="PF04857">
    <property type="entry name" value="CAF1"/>
    <property type="match status" value="1"/>
</dbReference>
<dbReference type="FunFam" id="3.30.420.10:FF:000035">
    <property type="entry name" value="Poly(A)-specific ribonuclease PARN"/>
    <property type="match status" value="1"/>
</dbReference>
<accession>A0A8B8CGZ0</accession>
<dbReference type="CDD" id="cd12428">
    <property type="entry name" value="RRM_PARN"/>
    <property type="match status" value="1"/>
</dbReference>
<dbReference type="InterPro" id="IPR006941">
    <property type="entry name" value="RNase_CAF1"/>
</dbReference>
<dbReference type="OrthoDB" id="1432093at2759"/>
<dbReference type="GO" id="GO:1990432">
    <property type="term" value="P:siRNA 3'-end processing"/>
    <property type="evidence" value="ECO:0007669"/>
    <property type="project" value="TreeGrafter"/>
</dbReference>
<dbReference type="InterPro" id="IPR036397">
    <property type="entry name" value="RNaseH_sf"/>
</dbReference>
<dbReference type="GeneID" id="111119316"/>
<dbReference type="InterPro" id="IPR012337">
    <property type="entry name" value="RNaseH-like_sf"/>
</dbReference>
<organism evidence="4 5">
    <name type="scientific">Crassostrea virginica</name>
    <name type="common">Eastern oyster</name>
    <dbReference type="NCBI Taxonomy" id="6565"/>
    <lineage>
        <taxon>Eukaryota</taxon>
        <taxon>Metazoa</taxon>
        <taxon>Spiralia</taxon>
        <taxon>Lophotrochozoa</taxon>
        <taxon>Mollusca</taxon>
        <taxon>Bivalvia</taxon>
        <taxon>Autobranchia</taxon>
        <taxon>Pteriomorphia</taxon>
        <taxon>Ostreida</taxon>
        <taxon>Ostreoidea</taxon>
        <taxon>Ostreidae</taxon>
        <taxon>Crassostrea</taxon>
    </lineage>
</organism>
<dbReference type="GO" id="GO:0005737">
    <property type="term" value="C:cytoplasm"/>
    <property type="evidence" value="ECO:0007669"/>
    <property type="project" value="InterPro"/>
</dbReference>
<dbReference type="GO" id="GO:0003723">
    <property type="term" value="F:RNA binding"/>
    <property type="evidence" value="ECO:0007669"/>
    <property type="project" value="InterPro"/>
</dbReference>
<feature type="region of interest" description="Disordered" evidence="2">
    <location>
        <begin position="526"/>
        <end position="599"/>
    </location>
</feature>
<dbReference type="InterPro" id="IPR036867">
    <property type="entry name" value="R3H_dom_sf"/>
</dbReference>
<evidence type="ECO:0000259" key="3">
    <source>
        <dbReference type="Pfam" id="PF08675"/>
    </source>
</evidence>
<evidence type="ECO:0000256" key="1">
    <source>
        <dbReference type="ARBA" id="ARBA00008372"/>
    </source>
</evidence>
<dbReference type="Pfam" id="PF08675">
    <property type="entry name" value="RNA_bind"/>
    <property type="match status" value="1"/>
</dbReference>
<dbReference type="KEGG" id="cvn:111119316"/>